<dbReference type="InterPro" id="IPR036259">
    <property type="entry name" value="MFS_trans_sf"/>
</dbReference>
<feature type="transmembrane region" description="Helical" evidence="9">
    <location>
        <begin position="233"/>
        <end position="251"/>
    </location>
</feature>
<keyword evidence="4" id="KW-1003">Cell membrane</keyword>
<sequence>MIQYPYRSAPYTGFKYLTYFGRIVPFTSARQTFIDAAAFVCGIPQRITNRERRIRQWRQKMTVLDERRPPHSRFAQSERRVPRRAVVAAIAGNALEFYDFGIYSFFAVYAARAFFPSLDGLTGILASVAVFGVGFVTRPLGALLIGRLGDRLGRKPALLLTITLIIVGTMGLALTPDQATIGVAAPIIVVISRLIQGFGLGGEVGPAVAFLMEAAPEGRRGFYTSWSTASQGISNFAAGIVGVTFTSLLAPESMQSWGWRLAFALGLLLVPVALYLRRQMPETFDGRSRGANTTDTPWRDLWRHRRAILAGMAMLGASTAVFYVAIYMTTYSIAVLKMPPHIGMFSAIVLGASLIVFGLLGGWLCDRYNVRVIVALPYTVLLAGIYPAYHLLILSQSVPTLLIATVLMSAMPAVGGPSVLMLIGEALPARVRALGLSVTYAVPITIFGGTAQVVVTWLLKHTGNPASPAFYAVMASAVMLFAIMAFPKGLDRFGHADGIVLD</sequence>
<dbReference type="Proteomes" id="UP001558535">
    <property type="component" value="Unassembled WGS sequence"/>
</dbReference>
<feature type="transmembrane region" description="Helical" evidence="9">
    <location>
        <begin position="469"/>
        <end position="486"/>
    </location>
</feature>
<feature type="transmembrane region" description="Helical" evidence="9">
    <location>
        <begin position="257"/>
        <end position="276"/>
    </location>
</feature>
<dbReference type="EMBL" id="JBFPKE010000039">
    <property type="protein sequence ID" value="MEX3754220.1"/>
    <property type="molecule type" value="Genomic_DNA"/>
</dbReference>
<dbReference type="SUPFAM" id="SSF103473">
    <property type="entry name" value="MFS general substrate transporter"/>
    <property type="match status" value="1"/>
</dbReference>
<keyword evidence="6" id="KW-0769">Symport</keyword>
<keyword evidence="8 9" id="KW-0472">Membrane</keyword>
<dbReference type="InterPro" id="IPR005829">
    <property type="entry name" value="Sugar_transporter_CS"/>
</dbReference>
<accession>A0ABV3WLV3</accession>
<evidence type="ECO:0000256" key="4">
    <source>
        <dbReference type="ARBA" id="ARBA00022475"/>
    </source>
</evidence>
<keyword evidence="7 9" id="KW-1133">Transmembrane helix</keyword>
<feature type="transmembrane region" description="Helical" evidence="9">
    <location>
        <begin position="342"/>
        <end position="365"/>
    </location>
</feature>
<feature type="transmembrane region" description="Helical" evidence="9">
    <location>
        <begin position="157"/>
        <end position="175"/>
    </location>
</feature>
<feature type="transmembrane region" description="Helical" evidence="9">
    <location>
        <begin position="401"/>
        <end position="422"/>
    </location>
</feature>
<evidence type="ECO:0000256" key="2">
    <source>
        <dbReference type="ARBA" id="ARBA00008240"/>
    </source>
</evidence>
<keyword evidence="3" id="KW-0813">Transport</keyword>
<evidence type="ECO:0000256" key="9">
    <source>
        <dbReference type="SAM" id="Phobius"/>
    </source>
</evidence>
<comment type="caution">
    <text evidence="11">The sequence shown here is derived from an EMBL/GenBank/DDBJ whole genome shotgun (WGS) entry which is preliminary data.</text>
</comment>
<dbReference type="PANTHER" id="PTHR43528">
    <property type="entry name" value="ALPHA-KETOGLUTARATE PERMEASE"/>
    <property type="match status" value="1"/>
</dbReference>
<feature type="transmembrane region" description="Helical" evidence="9">
    <location>
        <begin position="372"/>
        <end position="389"/>
    </location>
</feature>
<dbReference type="PANTHER" id="PTHR43528:SF3">
    <property type="entry name" value="CITRATE-PROTON SYMPORTER"/>
    <property type="match status" value="1"/>
</dbReference>
<dbReference type="PROSITE" id="PS00217">
    <property type="entry name" value="SUGAR_TRANSPORT_2"/>
    <property type="match status" value="1"/>
</dbReference>
<gene>
    <name evidence="11" type="ORF">AB3X84_30105</name>
</gene>
<evidence type="ECO:0000256" key="6">
    <source>
        <dbReference type="ARBA" id="ARBA00022847"/>
    </source>
</evidence>
<evidence type="ECO:0000313" key="11">
    <source>
        <dbReference type="EMBL" id="MEX3754220.1"/>
    </source>
</evidence>
<feature type="domain" description="Major facilitator superfamily (MFS) profile" evidence="10">
    <location>
        <begin position="85"/>
        <end position="490"/>
    </location>
</feature>
<evidence type="ECO:0000313" key="12">
    <source>
        <dbReference type="Proteomes" id="UP001558535"/>
    </source>
</evidence>
<evidence type="ECO:0000256" key="7">
    <source>
        <dbReference type="ARBA" id="ARBA00022989"/>
    </source>
</evidence>
<dbReference type="PROSITE" id="PS50850">
    <property type="entry name" value="MFS"/>
    <property type="match status" value="1"/>
</dbReference>
<keyword evidence="12" id="KW-1185">Reference proteome</keyword>
<organism evidence="11 12">
    <name type="scientific">Paraburkholderia phenoliruptrix</name>
    <dbReference type="NCBI Taxonomy" id="252970"/>
    <lineage>
        <taxon>Bacteria</taxon>
        <taxon>Pseudomonadati</taxon>
        <taxon>Pseudomonadota</taxon>
        <taxon>Betaproteobacteria</taxon>
        <taxon>Burkholderiales</taxon>
        <taxon>Burkholderiaceae</taxon>
        <taxon>Paraburkholderia</taxon>
    </lineage>
</organism>
<protein>
    <submittedName>
        <fullName evidence="11">MFS transporter</fullName>
    </submittedName>
</protein>
<keyword evidence="5 9" id="KW-0812">Transmembrane</keyword>
<dbReference type="RefSeq" id="WP_368581059.1">
    <property type="nucleotide sequence ID" value="NZ_JBFPKB010000040.1"/>
</dbReference>
<feature type="transmembrane region" description="Helical" evidence="9">
    <location>
        <begin position="86"/>
        <end position="111"/>
    </location>
</feature>
<dbReference type="InterPro" id="IPR011701">
    <property type="entry name" value="MFS"/>
</dbReference>
<evidence type="ECO:0000256" key="3">
    <source>
        <dbReference type="ARBA" id="ARBA00022448"/>
    </source>
</evidence>
<reference evidence="11 12" key="1">
    <citation type="submission" date="2024-07" db="EMBL/GenBank/DDBJ databases">
        <title>A survey of Mimosa microsymbionts across Brazilian biomes reveals a high diversity of Paraburkholderia nodulating endemic species, but also that Cupriavidus is common as a symbiont of widespread species.</title>
        <authorList>
            <person name="Rouws L."/>
            <person name="Barauna A."/>
            <person name="Beukes C."/>
            <person name="Rouws J.R.C."/>
            <person name="De Faria S.M."/>
            <person name="Gross E."/>
            <person name="Bueno Dos Reis Junior F."/>
            <person name="Simon M.F."/>
            <person name="Maluk M."/>
            <person name="Odee D.W."/>
            <person name="Kenicer G."/>
            <person name="Young J.P.W."/>
            <person name="Reis V.M."/>
            <person name="Zilli J."/>
            <person name="James E.K."/>
        </authorList>
    </citation>
    <scope>NUCLEOTIDE SEQUENCE [LARGE SCALE GENOMIC DNA]</scope>
    <source>
        <strain evidence="11 12">BR14375</strain>
    </source>
</reference>
<dbReference type="Gene3D" id="1.20.1250.20">
    <property type="entry name" value="MFS general substrate transporter like domains"/>
    <property type="match status" value="1"/>
</dbReference>
<dbReference type="InterPro" id="IPR020846">
    <property type="entry name" value="MFS_dom"/>
</dbReference>
<evidence type="ECO:0000256" key="5">
    <source>
        <dbReference type="ARBA" id="ARBA00022692"/>
    </source>
</evidence>
<proteinExistence type="inferred from homology"/>
<feature type="transmembrane region" description="Helical" evidence="9">
    <location>
        <begin position="187"/>
        <end position="212"/>
    </location>
</feature>
<evidence type="ECO:0000259" key="10">
    <source>
        <dbReference type="PROSITE" id="PS50850"/>
    </source>
</evidence>
<dbReference type="InterPro" id="IPR051084">
    <property type="entry name" value="H+-coupled_symporters"/>
</dbReference>
<dbReference type="Pfam" id="PF07690">
    <property type="entry name" value="MFS_1"/>
    <property type="match status" value="1"/>
</dbReference>
<evidence type="ECO:0000256" key="8">
    <source>
        <dbReference type="ARBA" id="ARBA00023136"/>
    </source>
</evidence>
<feature type="transmembrane region" description="Helical" evidence="9">
    <location>
        <begin position="307"/>
        <end position="330"/>
    </location>
</feature>
<feature type="transmembrane region" description="Helical" evidence="9">
    <location>
        <begin position="434"/>
        <end position="457"/>
    </location>
</feature>
<comment type="similarity">
    <text evidence="2">Belongs to the major facilitator superfamily. Metabolite:H+ Symporter (MHS) family (TC 2.A.1.6) family.</text>
</comment>
<name>A0ABV3WLV3_9BURK</name>
<evidence type="ECO:0000256" key="1">
    <source>
        <dbReference type="ARBA" id="ARBA00004651"/>
    </source>
</evidence>
<feature type="transmembrane region" description="Helical" evidence="9">
    <location>
        <begin position="123"/>
        <end position="145"/>
    </location>
</feature>
<comment type="subcellular location">
    <subcellularLocation>
        <location evidence="1">Cell membrane</location>
        <topology evidence="1">Multi-pass membrane protein</topology>
    </subcellularLocation>
</comment>